<accession>A0A5C4N397</accession>
<gene>
    <name evidence="2" type="ORF">FHG71_22690</name>
</gene>
<organism evidence="2 3">
    <name type="scientific">Rubellimicrobium roseum</name>
    <dbReference type="NCBI Taxonomy" id="687525"/>
    <lineage>
        <taxon>Bacteria</taxon>
        <taxon>Pseudomonadati</taxon>
        <taxon>Pseudomonadota</taxon>
        <taxon>Alphaproteobacteria</taxon>
        <taxon>Rhodobacterales</taxon>
        <taxon>Roseobacteraceae</taxon>
        <taxon>Rubellimicrobium</taxon>
    </lineage>
</organism>
<feature type="domain" description="Restriction endonuclease type IV Mrr" evidence="1">
    <location>
        <begin position="9"/>
        <end position="105"/>
    </location>
</feature>
<name>A0A5C4N397_9RHOB</name>
<keyword evidence="3" id="KW-1185">Reference proteome</keyword>
<keyword evidence="2" id="KW-0255">Endonuclease</keyword>
<dbReference type="OrthoDB" id="4078759at2"/>
<dbReference type="InterPro" id="IPR011335">
    <property type="entry name" value="Restrct_endonuc-II-like"/>
</dbReference>
<dbReference type="GO" id="GO:0009307">
    <property type="term" value="P:DNA restriction-modification system"/>
    <property type="evidence" value="ECO:0007669"/>
    <property type="project" value="InterPro"/>
</dbReference>
<dbReference type="GO" id="GO:0003677">
    <property type="term" value="F:DNA binding"/>
    <property type="evidence" value="ECO:0007669"/>
    <property type="project" value="InterPro"/>
</dbReference>
<dbReference type="GO" id="GO:0004519">
    <property type="term" value="F:endonuclease activity"/>
    <property type="evidence" value="ECO:0007669"/>
    <property type="project" value="UniProtKB-KW"/>
</dbReference>
<comment type="caution">
    <text evidence="2">The sequence shown here is derived from an EMBL/GenBank/DDBJ whole genome shotgun (WGS) entry which is preliminary data.</text>
</comment>
<reference evidence="2 3" key="1">
    <citation type="submission" date="2019-06" db="EMBL/GenBank/DDBJ databases">
        <authorList>
            <person name="Jiang L."/>
        </authorList>
    </citation>
    <scope>NUCLEOTIDE SEQUENCE [LARGE SCALE GENOMIC DNA]</scope>
    <source>
        <strain evidence="2 3">YIM 48858</strain>
    </source>
</reference>
<keyword evidence="2" id="KW-0378">Hydrolase</keyword>
<dbReference type="AlphaFoldDB" id="A0A5C4N397"/>
<protein>
    <submittedName>
        <fullName evidence="2">Restriction endonuclease</fullName>
    </submittedName>
</protein>
<sequence>MITEAVPNTWQDLQEQTAQILRECGWSAETEVTVATVRGQVELDVLATETVQGREYKAIVECKNWASRVPQAVIHSFRTVVGDIGAHSGYIVSRAGFQAGAYQVRPEQRRSI</sequence>
<evidence type="ECO:0000313" key="2">
    <source>
        <dbReference type="EMBL" id="TNC59559.1"/>
    </source>
</evidence>
<evidence type="ECO:0000313" key="3">
    <source>
        <dbReference type="Proteomes" id="UP000305709"/>
    </source>
</evidence>
<dbReference type="RefSeq" id="WP_139084037.1">
    <property type="nucleotide sequence ID" value="NZ_VDFV01000099.1"/>
</dbReference>
<dbReference type="Proteomes" id="UP000305709">
    <property type="component" value="Unassembled WGS sequence"/>
</dbReference>
<dbReference type="SUPFAM" id="SSF52980">
    <property type="entry name" value="Restriction endonuclease-like"/>
    <property type="match status" value="1"/>
</dbReference>
<proteinExistence type="predicted"/>
<evidence type="ECO:0000259" key="1">
    <source>
        <dbReference type="Pfam" id="PF04471"/>
    </source>
</evidence>
<dbReference type="Pfam" id="PF04471">
    <property type="entry name" value="Mrr_cat"/>
    <property type="match status" value="1"/>
</dbReference>
<dbReference type="EMBL" id="VDFV01000099">
    <property type="protein sequence ID" value="TNC59559.1"/>
    <property type="molecule type" value="Genomic_DNA"/>
</dbReference>
<dbReference type="InterPro" id="IPR007560">
    <property type="entry name" value="Restrct_endonuc_IV_Mrr"/>
</dbReference>
<keyword evidence="2" id="KW-0540">Nuclease</keyword>